<dbReference type="RefSeq" id="WP_046307834.1">
    <property type="nucleotide sequence ID" value="NZ_CAMKYX010000002.1"/>
</dbReference>
<proteinExistence type="predicted"/>
<reference evidence="1 2" key="1">
    <citation type="submission" date="2015-01" db="EMBL/GenBank/DDBJ databases">
        <title>Comparative genomics of the lactic acid bacteria isolated from the honey bee gut.</title>
        <authorList>
            <person name="Ellegaard K.M."/>
            <person name="Tamarit D."/>
            <person name="Javelind E."/>
            <person name="Olofsson T."/>
            <person name="Andersson S.G."/>
            <person name="Vasquez A."/>
        </authorList>
    </citation>
    <scope>NUCLEOTIDE SEQUENCE [LARGE SCALE GENOMIC DNA]</scope>
    <source>
        <strain evidence="1 2">Hma11</strain>
    </source>
</reference>
<dbReference type="HOGENOM" id="CLU_1624998_0_0_9"/>
<dbReference type="SUPFAM" id="SSF88659">
    <property type="entry name" value="Sigma3 and sigma4 domains of RNA polymerase sigma factors"/>
    <property type="match status" value="1"/>
</dbReference>
<sequence length="163" mass="19743">MEINQQAFLQAWENQKLVRGALKYAHVRQDYTNYEDFLQEGIITYAHMLTQNQTLPREELDRNSFRKIIWRTTDLLRKEQHLCERERELTDLQIVEDNHNWDNYLALEAELPYLSDIEQKLFLKHLIEREPIQQLSRQIGVSRGQLQRIKSQLLNRLQEVLER</sequence>
<evidence type="ECO:0008006" key="3">
    <source>
        <dbReference type="Google" id="ProtNLM"/>
    </source>
</evidence>
<comment type="caution">
    <text evidence="1">The sequence shown here is derived from an EMBL/GenBank/DDBJ whole genome shotgun (WGS) entry which is preliminary data.</text>
</comment>
<gene>
    <name evidence="1" type="ORF">JF72_12770</name>
</gene>
<evidence type="ECO:0000313" key="1">
    <source>
        <dbReference type="EMBL" id="KJY60331.1"/>
    </source>
</evidence>
<dbReference type="PATRIC" id="fig|303541.3.peg.1445"/>
<dbReference type="EMBL" id="JXLG01000009">
    <property type="protein sequence ID" value="KJY60331.1"/>
    <property type="molecule type" value="Genomic_DNA"/>
</dbReference>
<dbReference type="InterPro" id="IPR013324">
    <property type="entry name" value="RNA_pol_sigma_r3/r4-like"/>
</dbReference>
<accession>A0A0F4LRR5</accession>
<keyword evidence="2" id="KW-1185">Reference proteome</keyword>
<organism evidence="1 2">
    <name type="scientific">Lactobacillus apis</name>
    <dbReference type="NCBI Taxonomy" id="303541"/>
    <lineage>
        <taxon>Bacteria</taxon>
        <taxon>Bacillati</taxon>
        <taxon>Bacillota</taxon>
        <taxon>Bacilli</taxon>
        <taxon>Lactobacillales</taxon>
        <taxon>Lactobacillaceae</taxon>
        <taxon>Lactobacillus</taxon>
    </lineage>
</organism>
<name>A0A0F4LRR5_9LACO</name>
<protein>
    <recommendedName>
        <fullName evidence="3">Sigma-70 family RNA polymerase sigma factor</fullName>
    </recommendedName>
</protein>
<dbReference type="STRING" id="303541.JF72_12770"/>
<dbReference type="AlphaFoldDB" id="A0A0F4LRR5"/>
<dbReference type="Proteomes" id="UP000033682">
    <property type="component" value="Unassembled WGS sequence"/>
</dbReference>
<evidence type="ECO:0000313" key="2">
    <source>
        <dbReference type="Proteomes" id="UP000033682"/>
    </source>
</evidence>